<dbReference type="PANTHER" id="PTHR42978">
    <property type="entry name" value="QUORUM-QUENCHING LACTONASE YTNP-RELATED-RELATED"/>
    <property type="match status" value="1"/>
</dbReference>
<dbReference type="Pfam" id="PF00753">
    <property type="entry name" value="Lactamase_B"/>
    <property type="match status" value="1"/>
</dbReference>
<feature type="domain" description="Metallo-beta-lactamase" evidence="5">
    <location>
        <begin position="48"/>
        <end position="275"/>
    </location>
</feature>
<protein>
    <submittedName>
        <fullName evidence="6">MBL fold metallo-hydrolase</fullName>
    </submittedName>
</protein>
<comment type="similarity">
    <text evidence="1">Belongs to the metallo-beta-lactamase superfamily.</text>
</comment>
<gene>
    <name evidence="6" type="ORF">IFM12276_01730</name>
</gene>
<evidence type="ECO:0000256" key="4">
    <source>
        <dbReference type="ARBA" id="ARBA00022833"/>
    </source>
</evidence>
<evidence type="ECO:0000256" key="1">
    <source>
        <dbReference type="ARBA" id="ARBA00007749"/>
    </source>
</evidence>
<dbReference type="InterPro" id="IPR051013">
    <property type="entry name" value="MBL_superfamily_lactonases"/>
</dbReference>
<dbReference type="SMART" id="SM00849">
    <property type="entry name" value="Lactamase_B"/>
    <property type="match status" value="1"/>
</dbReference>
<sequence>MPERIPSEPAPQEGVSAMLVRHLDCATMCPVGGRALLGSGGLLTGGLVGHCLLIESDDGLVLVDTGFGMADVLDRGRLGAGSARLLRPRLRPELTALHQIRGLGYRREDVRHIVLTHLDLDHAGGLSDFPDATVHVFADELDAATQRPTIGEKLRYQPRQWEHGPRWLAHETGADTWFGFTAVPVLEDIMLIPLVGHTRGHSGVAVRQSDGWLLHCGDAYFHHRQLAEGRARPPVGLGVFEVLASTLGRARVENLERLRTLHADHGDRVRMFCAHDPHELAQFAAVPVR</sequence>
<dbReference type="Gene3D" id="3.60.15.10">
    <property type="entry name" value="Ribonuclease Z/Hydroxyacylglutathione hydrolase-like"/>
    <property type="match status" value="1"/>
</dbReference>
<name>A0ABN6TU18_9NOCA</name>
<keyword evidence="2" id="KW-0479">Metal-binding</keyword>
<evidence type="ECO:0000256" key="3">
    <source>
        <dbReference type="ARBA" id="ARBA00022801"/>
    </source>
</evidence>
<keyword evidence="4" id="KW-0862">Zinc</keyword>
<evidence type="ECO:0000313" key="7">
    <source>
        <dbReference type="Proteomes" id="UP001317870"/>
    </source>
</evidence>
<proteinExistence type="inferred from homology"/>
<dbReference type="InterPro" id="IPR036866">
    <property type="entry name" value="RibonucZ/Hydroxyglut_hydro"/>
</dbReference>
<evidence type="ECO:0000313" key="6">
    <source>
        <dbReference type="EMBL" id="BDT97144.1"/>
    </source>
</evidence>
<dbReference type="Proteomes" id="UP001317870">
    <property type="component" value="Chromosome"/>
</dbReference>
<dbReference type="SUPFAM" id="SSF56281">
    <property type="entry name" value="Metallo-hydrolase/oxidoreductase"/>
    <property type="match status" value="1"/>
</dbReference>
<evidence type="ECO:0000256" key="2">
    <source>
        <dbReference type="ARBA" id="ARBA00022723"/>
    </source>
</evidence>
<organism evidence="6 7">
    <name type="scientific">Nocardia sputorum</name>
    <dbReference type="NCBI Taxonomy" id="2984338"/>
    <lineage>
        <taxon>Bacteria</taxon>
        <taxon>Bacillati</taxon>
        <taxon>Actinomycetota</taxon>
        <taxon>Actinomycetes</taxon>
        <taxon>Mycobacteriales</taxon>
        <taxon>Nocardiaceae</taxon>
        <taxon>Nocardia</taxon>
    </lineage>
</organism>
<reference evidence="6 7" key="1">
    <citation type="submission" date="2022-11" db="EMBL/GenBank/DDBJ databases">
        <title>Genome Sequencing of Nocardia sp. ON39_IFM12276 and assembly.</title>
        <authorList>
            <person name="Shimojima M."/>
            <person name="Toyokawa M."/>
            <person name="Uesaka K."/>
        </authorList>
    </citation>
    <scope>NUCLEOTIDE SEQUENCE [LARGE SCALE GENOMIC DNA]</scope>
    <source>
        <strain evidence="6 7">IFM 12276</strain>
    </source>
</reference>
<keyword evidence="3" id="KW-0378">Hydrolase</keyword>
<dbReference type="CDD" id="cd07742">
    <property type="entry name" value="metallo-hydrolase-like_MBL-fold"/>
    <property type="match status" value="1"/>
</dbReference>
<dbReference type="PANTHER" id="PTHR42978:SF3">
    <property type="entry name" value="BLR3078 PROTEIN"/>
    <property type="match status" value="1"/>
</dbReference>
<dbReference type="InterPro" id="IPR001279">
    <property type="entry name" value="Metallo-B-lactamas"/>
</dbReference>
<keyword evidence="7" id="KW-1185">Reference proteome</keyword>
<dbReference type="EMBL" id="AP026978">
    <property type="protein sequence ID" value="BDT97144.1"/>
    <property type="molecule type" value="Genomic_DNA"/>
</dbReference>
<evidence type="ECO:0000259" key="5">
    <source>
        <dbReference type="SMART" id="SM00849"/>
    </source>
</evidence>
<accession>A0ABN6TU18</accession>